<evidence type="ECO:0000313" key="3">
    <source>
        <dbReference type="Proteomes" id="UP000008068"/>
    </source>
</evidence>
<feature type="transmembrane region" description="Helical" evidence="1">
    <location>
        <begin position="221"/>
        <end position="244"/>
    </location>
</feature>
<organism evidence="3">
    <name type="scientific">Caenorhabditis brenneri</name>
    <name type="common">Nematode worm</name>
    <dbReference type="NCBI Taxonomy" id="135651"/>
    <lineage>
        <taxon>Eukaryota</taxon>
        <taxon>Metazoa</taxon>
        <taxon>Ecdysozoa</taxon>
        <taxon>Nematoda</taxon>
        <taxon>Chromadorea</taxon>
        <taxon>Rhabditida</taxon>
        <taxon>Rhabditina</taxon>
        <taxon>Rhabditomorpha</taxon>
        <taxon>Rhabditoidea</taxon>
        <taxon>Rhabditidae</taxon>
        <taxon>Peloderinae</taxon>
        <taxon>Caenorhabditis</taxon>
    </lineage>
</organism>
<accession>G0MDU1</accession>
<proteinExistence type="predicted"/>
<keyword evidence="3" id="KW-1185">Reference proteome</keyword>
<sequence>MLGEELSAKTLGYANWNWILSVFTFDIITSAARLLIYVLEYNIYRGSWAKLSEVDSYLGTYCLWLIVFNEFHIATALVFCLSSRSYTKLLIAYVSFSLGKIAYLHLIQIACSGAAVFCHVNPYVIELLRLAEYIYIVNVWTLTIHFVFIPITTIKCGLIIWVLWRTSKACPYYEEDEEGRLGIRNGVRFVWLFFLLLIVSWELYSQKLKIESIEFFSELCIVQYVCASIFLVCGMFLTVILWKIRVVKPKIVKRKKKKPRKIKYKVIYGGEESGSVREWRAQ</sequence>
<keyword evidence="1" id="KW-0812">Transmembrane</keyword>
<keyword evidence="1" id="KW-1133">Transmembrane helix</keyword>
<name>G0MDU1_CAEBE</name>
<feature type="transmembrane region" description="Helical" evidence="1">
    <location>
        <begin position="185"/>
        <end position="201"/>
    </location>
</feature>
<keyword evidence="1" id="KW-0472">Membrane</keyword>
<evidence type="ECO:0000313" key="2">
    <source>
        <dbReference type="EMBL" id="EGT49737.1"/>
    </source>
</evidence>
<dbReference type="Proteomes" id="UP000008068">
    <property type="component" value="Unassembled WGS sequence"/>
</dbReference>
<feature type="transmembrane region" description="Helical" evidence="1">
    <location>
        <begin position="144"/>
        <end position="164"/>
    </location>
</feature>
<reference evidence="3" key="1">
    <citation type="submission" date="2011-07" db="EMBL/GenBank/DDBJ databases">
        <authorList>
            <consortium name="Caenorhabditis brenneri Sequencing and Analysis Consortium"/>
            <person name="Wilson R.K."/>
        </authorList>
    </citation>
    <scope>NUCLEOTIDE SEQUENCE [LARGE SCALE GENOMIC DNA]</scope>
    <source>
        <strain evidence="3">PB2801</strain>
    </source>
</reference>
<evidence type="ECO:0000256" key="1">
    <source>
        <dbReference type="SAM" id="Phobius"/>
    </source>
</evidence>
<feature type="transmembrane region" description="Helical" evidence="1">
    <location>
        <begin position="16"/>
        <end position="38"/>
    </location>
</feature>
<feature type="transmembrane region" description="Helical" evidence="1">
    <location>
        <begin position="58"/>
        <end position="81"/>
    </location>
</feature>
<protein>
    <submittedName>
        <fullName evidence="2">Uncharacterized protein</fullName>
    </submittedName>
</protein>
<dbReference type="EMBL" id="GL379790">
    <property type="protein sequence ID" value="EGT49737.1"/>
    <property type="molecule type" value="Genomic_DNA"/>
</dbReference>
<gene>
    <name evidence="2" type="ORF">CAEBREN_09184</name>
</gene>
<dbReference type="InParanoid" id="G0MDU1"/>
<dbReference type="AlphaFoldDB" id="G0MDU1"/>
<dbReference type="HOGENOM" id="CLU_987759_0_0_1"/>